<dbReference type="Pfam" id="PF05133">
    <property type="entry name" value="SPP1_portal"/>
    <property type="match status" value="1"/>
</dbReference>
<reference evidence="1 2" key="1">
    <citation type="journal article" date="2015" name="Genome Announc.">
        <title>Draft Genome Sequence of Clostridium tyrobutyricum Strain DIVETGP, Isolated from Cow's Milk for Grana Padano Production.</title>
        <authorList>
            <person name="Soggiu A."/>
            <person name="Piras C."/>
            <person name="Gaiarsa S."/>
            <person name="Sassera D."/>
            <person name="Roncada P."/>
            <person name="Bendixen E."/>
            <person name="Brasca M."/>
            <person name="Bonizzi L."/>
        </authorList>
    </citation>
    <scope>NUCLEOTIDE SEQUENCE [LARGE SCALE GENOMIC DNA]</scope>
    <source>
        <strain evidence="1 2">DIVETGP</strain>
    </source>
</reference>
<dbReference type="RefSeq" id="WP_017895722.1">
    <property type="nucleotide sequence ID" value="NZ_CBXI010000024.1"/>
</dbReference>
<dbReference type="Proteomes" id="UP000019482">
    <property type="component" value="Unassembled WGS sequence"/>
</dbReference>
<accession>W6N5V2</accession>
<protein>
    <submittedName>
        <fullName evidence="1">Phage protein</fullName>
    </submittedName>
</protein>
<dbReference type="GeneID" id="29419485"/>
<dbReference type="InterPro" id="IPR021145">
    <property type="entry name" value="Portal_protein_SPP1_Gp6-like"/>
</dbReference>
<comment type="caution">
    <text evidence="1">The sequence shown here is derived from an EMBL/GenBank/DDBJ whole genome shotgun (WGS) entry which is preliminary data.</text>
</comment>
<dbReference type="EMBL" id="CBXI010000024">
    <property type="protein sequence ID" value="CDL91490.1"/>
    <property type="molecule type" value="Genomic_DNA"/>
</dbReference>
<keyword evidence="2" id="KW-1185">Reference proteome</keyword>
<proteinExistence type="predicted"/>
<dbReference type="AlphaFoldDB" id="W6N5V2"/>
<evidence type="ECO:0000313" key="1">
    <source>
        <dbReference type="EMBL" id="CDL91490.1"/>
    </source>
</evidence>
<name>W6N5V2_CLOTY</name>
<gene>
    <name evidence="1" type="ORF">CTDIVETGP_1560</name>
</gene>
<organism evidence="1 2">
    <name type="scientific">Clostridium tyrobutyricum DIVETGP</name>
    <dbReference type="NCBI Taxonomy" id="1408889"/>
    <lineage>
        <taxon>Bacteria</taxon>
        <taxon>Bacillati</taxon>
        <taxon>Bacillota</taxon>
        <taxon>Clostridia</taxon>
        <taxon>Eubacteriales</taxon>
        <taxon>Clostridiaceae</taxon>
        <taxon>Clostridium</taxon>
    </lineage>
</organism>
<sequence length="482" mass="55892">MNTKQQLLGLTSIQLKERKQCKNDYFYYKGKCQDEQMAISDPDTIGQSWTVSDDLDYVPAQDIRNKVGPLLRKQARFMFSVPPDILFKPYDVDDKYKCEELRQFIDKILADNSFWSDTLKAFLDCTIRRRVLLRVEANPEQPINIFYNSINDFTYRTTVQNYKKLKEIILVVQEPDTADMEQDNQIWYRHTYSLENSSCKHKIETFVNGNFGIPESVVEADTKLDRLPAWVILNDSMLGDIHGQSDVTGLKDAQNSYNRKVSDYADALRFNMFGERVIIDADENSVNSCKVAPGAIIPLKSIDEHTADAKRLESSFTSADPAEKFLDRAEKDIYEMLDMPRQEELKNVPSAKALKYLYNDLIARCNEKWNTWEPVIKDLIKLIIECCTKFNCYKDWNHEWDDLEFNIVFNHKFPIPEDIDDKKTLAIQEVQSNVRSHKSYIKDFSNTEDVDGEMDEIIKDIADITAAENDEMQSIQGGNLDE</sequence>
<evidence type="ECO:0000313" key="2">
    <source>
        <dbReference type="Proteomes" id="UP000019482"/>
    </source>
</evidence>
<dbReference type="OrthoDB" id="1879519at2"/>